<dbReference type="FunCoup" id="A0A1S3K1T4">
    <property type="interactions" value="1267"/>
</dbReference>
<dbReference type="InterPro" id="IPR001164">
    <property type="entry name" value="ArfGAP_dom"/>
</dbReference>
<dbReference type="GO" id="GO:0008270">
    <property type="term" value="F:zinc ion binding"/>
    <property type="evidence" value="ECO:0007669"/>
    <property type="project" value="UniProtKB-KW"/>
</dbReference>
<dbReference type="GO" id="GO:0036465">
    <property type="term" value="P:synaptic vesicle recycling"/>
    <property type="evidence" value="ECO:0007669"/>
    <property type="project" value="TreeGrafter"/>
</dbReference>
<dbReference type="GO" id="GO:0007420">
    <property type="term" value="P:brain development"/>
    <property type="evidence" value="ECO:0007669"/>
    <property type="project" value="InterPro"/>
</dbReference>
<evidence type="ECO:0000256" key="6">
    <source>
        <dbReference type="ARBA" id="ARBA00023043"/>
    </source>
</evidence>
<dbReference type="Pfam" id="PF08518">
    <property type="entry name" value="GIT_SHD"/>
    <property type="match status" value="2"/>
</dbReference>
<keyword evidence="5" id="KW-0862">Zinc</keyword>
<dbReference type="SUPFAM" id="SSF48403">
    <property type="entry name" value="Ankyrin repeat"/>
    <property type="match status" value="1"/>
</dbReference>
<reference evidence="14" key="1">
    <citation type="submission" date="2025-08" db="UniProtKB">
        <authorList>
            <consortium name="RefSeq"/>
        </authorList>
    </citation>
    <scope>IDENTIFICATION</scope>
    <source>
        <tissue evidence="14">Gonads</tissue>
    </source>
</reference>
<feature type="compositionally biased region" description="Basic and acidic residues" evidence="11">
    <location>
        <begin position="625"/>
        <end position="638"/>
    </location>
</feature>
<feature type="coiled-coil region" evidence="10">
    <location>
        <begin position="488"/>
        <end position="522"/>
    </location>
</feature>
<dbReference type="Pfam" id="PF12205">
    <property type="entry name" value="GIT1_C"/>
    <property type="match status" value="1"/>
</dbReference>
<feature type="compositionally biased region" description="Low complexity" evidence="11">
    <location>
        <begin position="557"/>
        <end position="575"/>
    </location>
</feature>
<dbReference type="Gene3D" id="1.20.120.330">
    <property type="entry name" value="Nucleotidyltransferases domain 2"/>
    <property type="match status" value="1"/>
</dbReference>
<keyword evidence="6 8" id="KW-0040">ANK repeat</keyword>
<keyword evidence="7 10" id="KW-0175">Coiled coil</keyword>
<dbReference type="RefSeq" id="XP_013416585.1">
    <property type="nucleotide sequence ID" value="XM_013561131.1"/>
</dbReference>
<feature type="repeat" description="ANK" evidence="8">
    <location>
        <begin position="166"/>
        <end position="198"/>
    </location>
</feature>
<evidence type="ECO:0000256" key="5">
    <source>
        <dbReference type="ARBA" id="ARBA00022833"/>
    </source>
</evidence>
<dbReference type="InterPro" id="IPR038508">
    <property type="entry name" value="ArfGAP_dom_sf"/>
</dbReference>
<dbReference type="STRING" id="7574.A0A1S3K1T4"/>
<dbReference type="PROSITE" id="PS50088">
    <property type="entry name" value="ANK_REPEAT"/>
    <property type="match status" value="1"/>
</dbReference>
<dbReference type="PANTHER" id="PTHR46097:SF3">
    <property type="entry name" value="ARF GTPASE-ACTIVATING PROTEIN GIT"/>
    <property type="match status" value="1"/>
</dbReference>
<dbReference type="InterPro" id="IPR022018">
    <property type="entry name" value="GIT1_C"/>
</dbReference>
<dbReference type="Proteomes" id="UP000085678">
    <property type="component" value="Unplaced"/>
</dbReference>
<feature type="region of interest" description="Disordered" evidence="11">
    <location>
        <begin position="82"/>
        <end position="101"/>
    </location>
</feature>
<evidence type="ECO:0000313" key="14">
    <source>
        <dbReference type="RefSeq" id="XP_013416585.1"/>
    </source>
</evidence>
<dbReference type="SMART" id="SM00105">
    <property type="entry name" value="ArfGap"/>
    <property type="match status" value="1"/>
</dbReference>
<keyword evidence="1" id="KW-0343">GTPase activation</keyword>
<evidence type="ECO:0000256" key="9">
    <source>
        <dbReference type="PROSITE-ProRule" id="PRU00288"/>
    </source>
</evidence>
<dbReference type="InterPro" id="IPR032352">
    <property type="entry name" value="GIT1/2_CC"/>
</dbReference>
<evidence type="ECO:0000256" key="3">
    <source>
        <dbReference type="ARBA" id="ARBA00022737"/>
    </source>
</evidence>
<feature type="compositionally biased region" description="Polar residues" evidence="11">
    <location>
        <begin position="541"/>
        <end position="556"/>
    </location>
</feature>
<dbReference type="InterPro" id="IPR013724">
    <property type="entry name" value="GIT_SHD"/>
</dbReference>
<feature type="compositionally biased region" description="Polar residues" evidence="11">
    <location>
        <begin position="439"/>
        <end position="472"/>
    </location>
</feature>
<dbReference type="GO" id="GO:0005096">
    <property type="term" value="F:GTPase activator activity"/>
    <property type="evidence" value="ECO:0007669"/>
    <property type="project" value="UniProtKB-KW"/>
</dbReference>
<feature type="region of interest" description="Disordered" evidence="11">
    <location>
        <begin position="541"/>
        <end position="697"/>
    </location>
</feature>
<dbReference type="GeneID" id="106178098"/>
<organism evidence="13 14">
    <name type="scientific">Lingula anatina</name>
    <name type="common">Brachiopod</name>
    <name type="synonym">Lingula unguis</name>
    <dbReference type="NCBI Taxonomy" id="7574"/>
    <lineage>
        <taxon>Eukaryota</taxon>
        <taxon>Metazoa</taxon>
        <taxon>Spiralia</taxon>
        <taxon>Lophotrochozoa</taxon>
        <taxon>Brachiopoda</taxon>
        <taxon>Linguliformea</taxon>
        <taxon>Lingulata</taxon>
        <taxon>Lingulida</taxon>
        <taxon>Linguloidea</taxon>
        <taxon>Lingulidae</taxon>
        <taxon>Lingula</taxon>
    </lineage>
</organism>
<dbReference type="InterPro" id="IPR002110">
    <property type="entry name" value="Ankyrin_rpt"/>
</dbReference>
<keyword evidence="2" id="KW-0479">Metal-binding</keyword>
<dbReference type="Pfam" id="PF01412">
    <property type="entry name" value="ArfGap"/>
    <property type="match status" value="1"/>
</dbReference>
<dbReference type="PROSITE" id="PS50115">
    <property type="entry name" value="ARFGAP"/>
    <property type="match status" value="1"/>
</dbReference>
<evidence type="ECO:0000256" key="8">
    <source>
        <dbReference type="PROSITE-ProRule" id="PRU00023"/>
    </source>
</evidence>
<protein>
    <submittedName>
        <fullName evidence="14">ARF GTPase-activating protein GIT2 isoform X1</fullName>
    </submittedName>
</protein>
<dbReference type="Pfam" id="PF12796">
    <property type="entry name" value="Ank_2"/>
    <property type="match status" value="1"/>
</dbReference>
<keyword evidence="3" id="KW-0677">Repeat</keyword>
<dbReference type="FunFam" id="1.10.220.150:FF:000003">
    <property type="entry name" value="ARF GTPase-activating protein GIT2 isoform 1"/>
    <property type="match status" value="1"/>
</dbReference>
<evidence type="ECO:0000256" key="1">
    <source>
        <dbReference type="ARBA" id="ARBA00022468"/>
    </source>
</evidence>
<evidence type="ECO:0000256" key="10">
    <source>
        <dbReference type="SAM" id="Coils"/>
    </source>
</evidence>
<accession>A0A1S3K1T4</accession>
<proteinExistence type="predicted"/>
<evidence type="ECO:0000313" key="13">
    <source>
        <dbReference type="Proteomes" id="UP000085678"/>
    </source>
</evidence>
<dbReference type="InterPro" id="IPR047161">
    <property type="entry name" value="GIT-like"/>
</dbReference>
<dbReference type="InterPro" id="IPR037278">
    <property type="entry name" value="ARFGAP/RecO"/>
</dbReference>
<feature type="compositionally biased region" description="Basic and acidic residues" evidence="11">
    <location>
        <begin position="655"/>
        <end position="666"/>
    </location>
</feature>
<dbReference type="PROSITE" id="PS50297">
    <property type="entry name" value="ANK_REP_REGION"/>
    <property type="match status" value="1"/>
</dbReference>
<dbReference type="CDD" id="cd08833">
    <property type="entry name" value="ArfGap_GIT"/>
    <property type="match status" value="1"/>
</dbReference>
<dbReference type="Gene3D" id="1.10.220.150">
    <property type="entry name" value="Arf GTPase activating protein"/>
    <property type="match status" value="1"/>
</dbReference>
<feature type="region of interest" description="Disordered" evidence="11">
    <location>
        <begin position="356"/>
        <end position="472"/>
    </location>
</feature>
<dbReference type="GO" id="GO:0032012">
    <property type="term" value="P:regulation of ARF protein signal transduction"/>
    <property type="evidence" value="ECO:0007669"/>
    <property type="project" value="InterPro"/>
</dbReference>
<gene>
    <name evidence="14" type="primary">LOC106178098</name>
</gene>
<dbReference type="Gene3D" id="1.20.5.170">
    <property type="match status" value="1"/>
</dbReference>
<keyword evidence="4 9" id="KW-0863">Zinc-finger</keyword>
<evidence type="ECO:0000256" key="4">
    <source>
        <dbReference type="ARBA" id="ARBA00022771"/>
    </source>
</evidence>
<dbReference type="InterPro" id="IPR036770">
    <property type="entry name" value="Ankyrin_rpt-contain_sf"/>
</dbReference>
<dbReference type="Gene3D" id="1.25.40.20">
    <property type="entry name" value="Ankyrin repeat-containing domain"/>
    <property type="match status" value="1"/>
</dbReference>
<dbReference type="SUPFAM" id="SSF57863">
    <property type="entry name" value="ArfGap/RecO-like zinc finger"/>
    <property type="match status" value="1"/>
</dbReference>
<dbReference type="InParanoid" id="A0A1S3K1T4"/>
<evidence type="ECO:0000256" key="2">
    <source>
        <dbReference type="ARBA" id="ARBA00022723"/>
    </source>
</evidence>
<dbReference type="OrthoDB" id="5588096at2759"/>
<evidence type="ECO:0000256" key="7">
    <source>
        <dbReference type="ARBA" id="ARBA00023054"/>
    </source>
</evidence>
<dbReference type="GO" id="GO:0008277">
    <property type="term" value="P:regulation of G protein-coupled receptor signaling pathway"/>
    <property type="evidence" value="ECO:0007669"/>
    <property type="project" value="TreeGrafter"/>
</dbReference>
<evidence type="ECO:0000259" key="12">
    <source>
        <dbReference type="PROSITE" id="PS50115"/>
    </source>
</evidence>
<feature type="compositionally biased region" description="Basic and acidic residues" evidence="11">
    <location>
        <begin position="417"/>
        <end position="437"/>
    </location>
</feature>
<sequence>MSRGKGRTPSEICSDCGAPDPSWASVNRGVLMCDECCSIHRSLGRHISHVKSLKKGNWHPTLLQMVHQLVSQSTNSIWEHTLLDPTQNKQGRRKPNPRDQLHPMKADFIRAKYQFLAFAQKPKDEENQSVEDLSKQLHSCVRTGNLETTLRLLSFGANPNYFHQERGNCPIHVAAQSGQATQVELVVIYGADPGAVDSGGKTAADYAKAEGYTDLSNRIVELQYELTDRLAYYLCGRKPDHKMGQHFIIPEMADSSLDLSELAKAAKKQLQGLPNHLFEELAMDVYDEVDRRENDKIWLGSQNHNALVSDRQAVPFLPVNPEFSSTRNQGRQKLARFNAREFATLIIDVLSDAKRRQQGITSPVHTPRDREQVSLANSSTKESRGVPKTSSFSDDEPVYDSVASDEDYSSIGGDVASLKDSDIQNTQKKEGVLEDACRSSGSPTSMISFTESGQETVSMASSDQSDGPITSQDYHDLKRALAQSDSVVHQLMAKNAQLVEEVKRLHSAVQRLTQENATLQGQHAIGSSHAVGSAHILSSPHASASVPSLSNGYDNVSSLKQQQQLPSTQPSPTQPEFDTAVPRRHIGQLSRPQSMFEPRNHHRLPWQKTYTPFRDDNAIGTGSHRISEEYSLDERESPPRQFSREGNASDSDYDNANKETEDRQRESTLTPSPDEAEGAVGPCTQDGYEMQEGLPTQEQVVKKTEIITKKIQELLKNAQEGNHESYSPCADKILSAVSEMTAIFPQNVNSDCIGQALQQLGGGADRLCHECKSLPIKGEDGQLDYASKTPQVIQCAFDIAKAAKQLVTLFERA</sequence>
<evidence type="ECO:0000256" key="11">
    <source>
        <dbReference type="SAM" id="MobiDB-lite"/>
    </source>
</evidence>
<keyword evidence="13" id="KW-1185">Reference proteome</keyword>
<dbReference type="SMART" id="SM00555">
    <property type="entry name" value="GIT"/>
    <property type="match status" value="2"/>
</dbReference>
<dbReference type="KEGG" id="lak:106178098"/>
<dbReference type="SMART" id="SM00248">
    <property type="entry name" value="ANK"/>
    <property type="match status" value="2"/>
</dbReference>
<dbReference type="PRINTS" id="PR00405">
    <property type="entry name" value="REVINTRACTNG"/>
</dbReference>
<dbReference type="AlphaFoldDB" id="A0A1S3K1T4"/>
<dbReference type="Pfam" id="PF16559">
    <property type="entry name" value="GIT_CC"/>
    <property type="match status" value="1"/>
</dbReference>
<feature type="domain" description="Arf-GAP" evidence="12">
    <location>
        <begin position="1"/>
        <end position="126"/>
    </location>
</feature>
<dbReference type="PANTHER" id="PTHR46097">
    <property type="entry name" value="G PROTEIN-COUPLED RECEPTOR KINASE INTERACTING ARFGAP"/>
    <property type="match status" value="1"/>
</dbReference>
<dbReference type="GO" id="GO:0098793">
    <property type="term" value="C:presynapse"/>
    <property type="evidence" value="ECO:0007669"/>
    <property type="project" value="GOC"/>
</dbReference>
<name>A0A1S3K1T4_LINAN</name>
<dbReference type="GO" id="GO:0031267">
    <property type="term" value="F:small GTPase binding"/>
    <property type="evidence" value="ECO:0007669"/>
    <property type="project" value="TreeGrafter"/>
</dbReference>
<feature type="compositionally biased region" description="Acidic residues" evidence="11">
    <location>
        <begin position="393"/>
        <end position="408"/>
    </location>
</feature>